<evidence type="ECO:0000256" key="5">
    <source>
        <dbReference type="ARBA" id="ARBA00022741"/>
    </source>
</evidence>
<evidence type="ECO:0000256" key="10">
    <source>
        <dbReference type="ARBA" id="ARBA00023136"/>
    </source>
</evidence>
<dbReference type="EC" id="3.4.21.89" evidence="11"/>
<keyword evidence="6" id="KW-0418">Kinase</keyword>
<organism evidence="13 14">
    <name type="scientific">Dactylosporangium aurantiacum</name>
    <dbReference type="NCBI Taxonomy" id="35754"/>
    <lineage>
        <taxon>Bacteria</taxon>
        <taxon>Bacillati</taxon>
        <taxon>Actinomycetota</taxon>
        <taxon>Actinomycetes</taxon>
        <taxon>Micromonosporales</taxon>
        <taxon>Micromonosporaceae</taxon>
        <taxon>Dactylosporangium</taxon>
    </lineage>
</organism>
<dbReference type="SUPFAM" id="SSF55874">
    <property type="entry name" value="ATPase domain of HSP90 chaperone/DNA topoisomerase II/histidine kinase"/>
    <property type="match status" value="1"/>
</dbReference>
<evidence type="ECO:0000256" key="7">
    <source>
        <dbReference type="ARBA" id="ARBA00022840"/>
    </source>
</evidence>
<keyword evidence="8" id="KW-1133">Transmembrane helix</keyword>
<dbReference type="SUPFAM" id="SSF51306">
    <property type="entry name" value="LexA/Signal peptidase"/>
    <property type="match status" value="1"/>
</dbReference>
<dbReference type="InterPro" id="IPR003661">
    <property type="entry name" value="HisK_dim/P_dom"/>
</dbReference>
<dbReference type="InterPro" id="IPR036097">
    <property type="entry name" value="HisK_dim/P_sf"/>
</dbReference>
<dbReference type="Gene3D" id="3.30.565.10">
    <property type="entry name" value="Histidine kinase-like ATPase, C-terminal domain"/>
    <property type="match status" value="1"/>
</dbReference>
<dbReference type="PROSITE" id="PS50109">
    <property type="entry name" value="HIS_KIN"/>
    <property type="match status" value="1"/>
</dbReference>
<evidence type="ECO:0000259" key="12">
    <source>
        <dbReference type="PROSITE" id="PS50109"/>
    </source>
</evidence>
<dbReference type="GO" id="GO:0004252">
    <property type="term" value="F:serine-type endopeptidase activity"/>
    <property type="evidence" value="ECO:0007669"/>
    <property type="project" value="UniProtKB-UniRule"/>
</dbReference>
<accession>A0A9Q9IR34</accession>
<evidence type="ECO:0000256" key="2">
    <source>
        <dbReference type="ARBA" id="ARBA00004236"/>
    </source>
</evidence>
<dbReference type="GO" id="GO:0000155">
    <property type="term" value="F:phosphorelay sensor kinase activity"/>
    <property type="evidence" value="ECO:0007669"/>
    <property type="project" value="InterPro"/>
</dbReference>
<dbReference type="EMBL" id="CP073767">
    <property type="protein sequence ID" value="UWZ58415.1"/>
    <property type="molecule type" value="Genomic_DNA"/>
</dbReference>
<evidence type="ECO:0000256" key="6">
    <source>
        <dbReference type="ARBA" id="ARBA00022777"/>
    </source>
</evidence>
<dbReference type="KEGG" id="daur:Daura_20900"/>
<gene>
    <name evidence="13" type="ORF">Daura_20900</name>
</gene>
<dbReference type="InterPro" id="IPR050351">
    <property type="entry name" value="BphY/WalK/GraS-like"/>
</dbReference>
<dbReference type="InterPro" id="IPR019533">
    <property type="entry name" value="Peptidase_S26"/>
</dbReference>
<dbReference type="InterPro" id="IPR036890">
    <property type="entry name" value="HATPase_C_sf"/>
</dbReference>
<dbReference type="InterPro" id="IPR005467">
    <property type="entry name" value="His_kinase_dom"/>
</dbReference>
<keyword evidence="5" id="KW-0547">Nucleotide-binding</keyword>
<dbReference type="GO" id="GO:0000156">
    <property type="term" value="F:phosphorelay response regulator activity"/>
    <property type="evidence" value="ECO:0007669"/>
    <property type="project" value="TreeGrafter"/>
</dbReference>
<dbReference type="GO" id="GO:0007234">
    <property type="term" value="P:osmosensory signaling via phosphorelay pathway"/>
    <property type="evidence" value="ECO:0007669"/>
    <property type="project" value="TreeGrafter"/>
</dbReference>
<dbReference type="CDD" id="cd00082">
    <property type="entry name" value="HisKA"/>
    <property type="match status" value="1"/>
</dbReference>
<dbReference type="PANTHER" id="PTHR42878">
    <property type="entry name" value="TWO-COMPONENT HISTIDINE KINASE"/>
    <property type="match status" value="1"/>
</dbReference>
<evidence type="ECO:0000256" key="8">
    <source>
        <dbReference type="ARBA" id="ARBA00022989"/>
    </source>
</evidence>
<keyword evidence="7" id="KW-0067">ATP-binding</keyword>
<feature type="domain" description="Histidine kinase" evidence="12">
    <location>
        <begin position="183"/>
        <end position="373"/>
    </location>
</feature>
<keyword evidence="4" id="KW-0812">Transmembrane</keyword>
<keyword evidence="13" id="KW-0378">Hydrolase</keyword>
<proteinExistence type="predicted"/>
<dbReference type="InterPro" id="IPR036286">
    <property type="entry name" value="LexA/Signal_pep-like_sf"/>
</dbReference>
<dbReference type="GO" id="GO:0005886">
    <property type="term" value="C:plasma membrane"/>
    <property type="evidence" value="ECO:0007669"/>
    <property type="project" value="UniProtKB-SubCell"/>
</dbReference>
<comment type="catalytic activity">
    <reaction evidence="1">
        <text>ATP + protein L-histidine = ADP + protein N-phospho-L-histidine.</text>
        <dbReference type="EC" id="2.7.13.3"/>
    </reaction>
</comment>
<dbReference type="SUPFAM" id="SSF47384">
    <property type="entry name" value="Homodimeric domain of signal transducing histidine kinase"/>
    <property type="match status" value="1"/>
</dbReference>
<comment type="subcellular location">
    <subcellularLocation>
        <location evidence="2">Cell membrane</location>
    </subcellularLocation>
</comment>
<evidence type="ECO:0000256" key="3">
    <source>
        <dbReference type="ARBA" id="ARBA00022679"/>
    </source>
</evidence>
<evidence type="ECO:0000313" key="14">
    <source>
        <dbReference type="Proteomes" id="UP001058003"/>
    </source>
</evidence>
<dbReference type="Proteomes" id="UP001058003">
    <property type="component" value="Chromosome"/>
</dbReference>
<dbReference type="NCBIfam" id="TIGR02228">
    <property type="entry name" value="sigpep_I_arch"/>
    <property type="match status" value="1"/>
</dbReference>
<dbReference type="CDD" id="cd06530">
    <property type="entry name" value="S26_SPase_I"/>
    <property type="match status" value="1"/>
</dbReference>
<dbReference type="GO" id="GO:0009003">
    <property type="term" value="F:signal peptidase activity"/>
    <property type="evidence" value="ECO:0007669"/>
    <property type="project" value="UniProtKB-EC"/>
</dbReference>
<dbReference type="PANTHER" id="PTHR42878:SF7">
    <property type="entry name" value="SENSOR HISTIDINE KINASE GLRK"/>
    <property type="match status" value="1"/>
</dbReference>
<dbReference type="OrthoDB" id="4315104at2"/>
<name>A0A9Q9IR34_9ACTN</name>
<sequence>MLIRAAHTLLFRTALVVTLLFLAVTAVLAVTGARLEPVLSGSMSPTIPRYSLVAAVPVRADSLRVGDVVIFQPPAGHLPAGTAVMHRVVELRDQDGTPVMRTRGDANTATDPWTVDLRSASLYRVQTSLPHAGVVVQFLHNTASRTGGALTWPGILLLAGAAAYATRLLRNREPRAAVAPLQQISYELRTPLSSIVGYTELLADEQLSPRQAEVVRTIARQAQRLTGLADDLSLLQTLTRDPEHVDGPTCLLAILHQVRDALAPHLAAHGADLVFDVEGDTGVLVDPRPVRRAVTALLDEAVTSAEPGHILTITVRRRRDHVTVDMAELGAAHADMHAGVSVAATTARHLLQTQRIHVDAAAAGLTLRLPVAA</sequence>
<evidence type="ECO:0000256" key="1">
    <source>
        <dbReference type="ARBA" id="ARBA00000085"/>
    </source>
</evidence>
<evidence type="ECO:0000313" key="13">
    <source>
        <dbReference type="EMBL" id="UWZ58415.1"/>
    </source>
</evidence>
<protein>
    <recommendedName>
        <fullName evidence="11">Signal peptidase I</fullName>
        <ecNumber evidence="11">3.4.21.89</ecNumber>
    </recommendedName>
</protein>
<dbReference type="GO" id="GO:0030295">
    <property type="term" value="F:protein kinase activator activity"/>
    <property type="evidence" value="ECO:0007669"/>
    <property type="project" value="TreeGrafter"/>
</dbReference>
<keyword evidence="10" id="KW-0472">Membrane</keyword>
<dbReference type="SMART" id="SM00388">
    <property type="entry name" value="HisKA"/>
    <property type="match status" value="1"/>
</dbReference>
<dbReference type="InterPro" id="IPR001733">
    <property type="entry name" value="Peptidase_S26B"/>
</dbReference>
<dbReference type="GO" id="GO:0005524">
    <property type="term" value="F:ATP binding"/>
    <property type="evidence" value="ECO:0007669"/>
    <property type="project" value="UniProtKB-KW"/>
</dbReference>
<dbReference type="RefSeq" id="WP_052388221.1">
    <property type="nucleotide sequence ID" value="NZ_CP073767.1"/>
</dbReference>
<dbReference type="GO" id="GO:0006465">
    <property type="term" value="P:signal peptide processing"/>
    <property type="evidence" value="ECO:0007669"/>
    <property type="project" value="UniProtKB-UniRule"/>
</dbReference>
<dbReference type="Pfam" id="PF00512">
    <property type="entry name" value="HisKA"/>
    <property type="match status" value="1"/>
</dbReference>
<dbReference type="Gene3D" id="1.10.287.130">
    <property type="match status" value="1"/>
</dbReference>
<dbReference type="AlphaFoldDB" id="A0A9Q9IR34"/>
<reference evidence="13" key="1">
    <citation type="submission" date="2021-04" db="EMBL/GenBank/DDBJ databases">
        <title>Dactylosporangium aurantiacum NRRL B-8018 full assembly.</title>
        <authorList>
            <person name="Hartkoorn R.C."/>
            <person name="Beaudoing E."/>
            <person name="Hot D."/>
        </authorList>
    </citation>
    <scope>NUCLEOTIDE SEQUENCE</scope>
    <source>
        <strain evidence="13">NRRL B-8018</strain>
    </source>
</reference>
<keyword evidence="3" id="KW-0808">Transferase</keyword>
<keyword evidence="9" id="KW-0902">Two-component regulatory system</keyword>
<evidence type="ECO:0000256" key="9">
    <source>
        <dbReference type="ARBA" id="ARBA00023012"/>
    </source>
</evidence>
<evidence type="ECO:0000256" key="11">
    <source>
        <dbReference type="NCBIfam" id="TIGR02228"/>
    </source>
</evidence>
<evidence type="ECO:0000256" key="4">
    <source>
        <dbReference type="ARBA" id="ARBA00022692"/>
    </source>
</evidence>
<keyword evidence="14" id="KW-1185">Reference proteome</keyword>